<organism evidence="1 2">
    <name type="scientific">Ferrimonas lipolytica</name>
    <dbReference type="NCBI Taxonomy" id="2724191"/>
    <lineage>
        <taxon>Bacteria</taxon>
        <taxon>Pseudomonadati</taxon>
        <taxon>Pseudomonadota</taxon>
        <taxon>Gammaproteobacteria</taxon>
        <taxon>Alteromonadales</taxon>
        <taxon>Ferrimonadaceae</taxon>
        <taxon>Ferrimonas</taxon>
    </lineage>
</organism>
<dbReference type="RefSeq" id="WP_168659937.1">
    <property type="nucleotide sequence ID" value="NZ_CP051180.1"/>
</dbReference>
<dbReference type="EMBL" id="CP051180">
    <property type="protein sequence ID" value="QIZ76676.1"/>
    <property type="molecule type" value="Genomic_DNA"/>
</dbReference>
<name>A0A6H1UEN9_9GAMM</name>
<dbReference type="Pfam" id="PF10722">
    <property type="entry name" value="YbjN"/>
    <property type="match status" value="1"/>
</dbReference>
<accession>A0A6H1UEN9</accession>
<keyword evidence="2" id="KW-1185">Reference proteome</keyword>
<dbReference type="InterPro" id="IPR019660">
    <property type="entry name" value="Put_sensory_transdc_reg_YbjN"/>
</dbReference>
<proteinExistence type="predicted"/>
<protein>
    <submittedName>
        <fullName evidence="1">YbjN domain-containing protein</fullName>
    </submittedName>
</protein>
<reference evidence="1 2" key="1">
    <citation type="submission" date="2020-04" db="EMBL/GenBank/DDBJ databases">
        <title>Ferrimonas sp. S7 isolated from sea water.</title>
        <authorList>
            <person name="Bae S.S."/>
            <person name="Baek K."/>
        </authorList>
    </citation>
    <scope>NUCLEOTIDE SEQUENCE [LARGE SCALE GENOMIC DNA]</scope>
    <source>
        <strain evidence="1 2">S7</strain>
    </source>
</reference>
<dbReference type="KEGG" id="fes:HER31_07205"/>
<dbReference type="AlphaFoldDB" id="A0A6H1UEN9"/>
<evidence type="ECO:0000313" key="1">
    <source>
        <dbReference type="EMBL" id="QIZ76676.1"/>
    </source>
</evidence>
<evidence type="ECO:0000313" key="2">
    <source>
        <dbReference type="Proteomes" id="UP000501602"/>
    </source>
</evidence>
<gene>
    <name evidence="1" type="ORF">HER31_07205</name>
</gene>
<sequence length="161" mass="18395">MATLPIPDHSELQSWLKQFEIDFYHCGNCEGMHLPILQDNPVIYDAKVEIEGDFLYLTASIELRPTGLMQAYAELSRLNCEFPTLKIFVEMIDESLPRLLMCHNLALIPGISKAQFEFFVRDGIDQMHQVAAEVGKLNINFNEEPVEEIQIETVPTGLMMH</sequence>
<dbReference type="Proteomes" id="UP000501602">
    <property type="component" value="Chromosome"/>
</dbReference>